<evidence type="ECO:0000256" key="1">
    <source>
        <dbReference type="ARBA" id="ARBA00009437"/>
    </source>
</evidence>
<dbReference type="Proteomes" id="UP000076643">
    <property type="component" value="Unassembled WGS sequence"/>
</dbReference>
<dbReference type="FunFam" id="1.10.10.10:FF:000001">
    <property type="entry name" value="LysR family transcriptional regulator"/>
    <property type="match status" value="1"/>
</dbReference>
<evidence type="ECO:0000256" key="3">
    <source>
        <dbReference type="ARBA" id="ARBA00023125"/>
    </source>
</evidence>
<dbReference type="InterPro" id="IPR036390">
    <property type="entry name" value="WH_DNA-bd_sf"/>
</dbReference>
<dbReference type="PROSITE" id="PS50931">
    <property type="entry name" value="HTH_LYSR"/>
    <property type="match status" value="1"/>
</dbReference>
<dbReference type="SUPFAM" id="SSF53850">
    <property type="entry name" value="Periplasmic binding protein-like II"/>
    <property type="match status" value="1"/>
</dbReference>
<dbReference type="CDD" id="cd08422">
    <property type="entry name" value="PBP2_CrgA_like"/>
    <property type="match status" value="1"/>
</dbReference>
<sequence length="301" mass="34463">MSYNLFEGIQVFVKVVQCNSFALAAEQLGHSPSHVSKVINRLESRVGLRLLNRTTRTLALTPDGEVYYQHCLQLVSDAQQTLQLLTQKDDKPKGVLKISCPVAFSLDYLRPAIAQYLRKYPNVSLEWDISDRAVDVVGDGYDLAIRATAQLEESSLICKRIYQCRTLVVASPQYIEQYGRPYHPRELAKHHCVCYSNLKNPERWEFSDSNGKSFTVDVRKRINCNNGKMQASMAIDGLGICRLPEFYLNDALKTGELEVLFEEYLQKSVYVYVVYPSRKHLSPKVRYFIDTLSDHMAHLQN</sequence>
<dbReference type="PANTHER" id="PTHR30537">
    <property type="entry name" value="HTH-TYPE TRANSCRIPTIONAL REGULATOR"/>
    <property type="match status" value="1"/>
</dbReference>
<dbReference type="Pfam" id="PF00126">
    <property type="entry name" value="HTH_1"/>
    <property type="match status" value="1"/>
</dbReference>
<dbReference type="RefSeq" id="WP_063357442.1">
    <property type="nucleotide sequence ID" value="NZ_AQHB01000049.1"/>
</dbReference>
<dbReference type="GO" id="GO:0003677">
    <property type="term" value="F:DNA binding"/>
    <property type="evidence" value="ECO:0007669"/>
    <property type="project" value="UniProtKB-KW"/>
</dbReference>
<dbReference type="InterPro" id="IPR005119">
    <property type="entry name" value="LysR_subst-bd"/>
</dbReference>
<keyword evidence="4" id="KW-0804">Transcription</keyword>
<evidence type="ECO:0000259" key="5">
    <source>
        <dbReference type="PROSITE" id="PS50931"/>
    </source>
</evidence>
<evidence type="ECO:0000313" key="7">
    <source>
        <dbReference type="Proteomes" id="UP000076643"/>
    </source>
</evidence>
<dbReference type="STRING" id="43657.S4054249_23915"/>
<reference evidence="6 7" key="1">
    <citation type="submission" date="2013-07" db="EMBL/GenBank/DDBJ databases">
        <title>Comparative Genomic and Metabolomic Analysis of Twelve Strains of Pseudoalteromonas luteoviolacea.</title>
        <authorList>
            <person name="Vynne N.G."/>
            <person name="Mansson M."/>
            <person name="Gram L."/>
        </authorList>
    </citation>
    <scope>NUCLEOTIDE SEQUENCE [LARGE SCALE GENOMIC DNA]</scope>
    <source>
        <strain evidence="6 7">DSM 6061</strain>
    </source>
</reference>
<name>A0A166UCE3_9GAMM</name>
<dbReference type="AlphaFoldDB" id="A0A166UCE3"/>
<comment type="caution">
    <text evidence="6">The sequence shown here is derived from an EMBL/GenBank/DDBJ whole genome shotgun (WGS) entry which is preliminary data.</text>
</comment>
<evidence type="ECO:0000256" key="4">
    <source>
        <dbReference type="ARBA" id="ARBA00023163"/>
    </source>
</evidence>
<comment type="similarity">
    <text evidence="1">Belongs to the LysR transcriptional regulatory family.</text>
</comment>
<keyword evidence="3" id="KW-0238">DNA-binding</keyword>
<dbReference type="InterPro" id="IPR036388">
    <property type="entry name" value="WH-like_DNA-bd_sf"/>
</dbReference>
<dbReference type="PANTHER" id="PTHR30537:SF5">
    <property type="entry name" value="HTH-TYPE TRANSCRIPTIONAL ACTIVATOR TTDR-RELATED"/>
    <property type="match status" value="1"/>
</dbReference>
<dbReference type="Gene3D" id="1.10.10.10">
    <property type="entry name" value="Winged helix-like DNA-binding domain superfamily/Winged helix DNA-binding domain"/>
    <property type="match status" value="1"/>
</dbReference>
<dbReference type="GO" id="GO:0003700">
    <property type="term" value="F:DNA-binding transcription factor activity"/>
    <property type="evidence" value="ECO:0007669"/>
    <property type="project" value="InterPro"/>
</dbReference>
<gene>
    <name evidence="6" type="ORF">N475_05705</name>
</gene>
<dbReference type="PATRIC" id="fig|1365250.3.peg.5194"/>
<protein>
    <recommendedName>
        <fullName evidence="5">HTH lysR-type domain-containing protein</fullName>
    </recommendedName>
</protein>
<accession>A0A166UCE3</accession>
<dbReference type="SUPFAM" id="SSF46785">
    <property type="entry name" value="Winged helix' DNA-binding domain"/>
    <property type="match status" value="1"/>
</dbReference>
<dbReference type="EMBL" id="AUYB01000158">
    <property type="protein sequence ID" value="KZN29792.1"/>
    <property type="molecule type" value="Genomic_DNA"/>
</dbReference>
<dbReference type="Gene3D" id="3.40.190.290">
    <property type="match status" value="1"/>
</dbReference>
<proteinExistence type="inferred from homology"/>
<dbReference type="InterPro" id="IPR000847">
    <property type="entry name" value="LysR_HTH_N"/>
</dbReference>
<dbReference type="Pfam" id="PF03466">
    <property type="entry name" value="LysR_substrate"/>
    <property type="match status" value="1"/>
</dbReference>
<evidence type="ECO:0000256" key="2">
    <source>
        <dbReference type="ARBA" id="ARBA00023015"/>
    </source>
</evidence>
<dbReference type="FunFam" id="3.40.190.290:FF:000001">
    <property type="entry name" value="Transcriptional regulator, LysR family"/>
    <property type="match status" value="1"/>
</dbReference>
<evidence type="ECO:0000313" key="6">
    <source>
        <dbReference type="EMBL" id="KZN29792.1"/>
    </source>
</evidence>
<keyword evidence="2" id="KW-0805">Transcription regulation</keyword>
<keyword evidence="7" id="KW-1185">Reference proteome</keyword>
<feature type="domain" description="HTH lysR-type" evidence="5">
    <location>
        <begin position="1"/>
        <end position="61"/>
    </location>
</feature>
<dbReference type="InterPro" id="IPR058163">
    <property type="entry name" value="LysR-type_TF_proteobact-type"/>
</dbReference>
<organism evidence="6 7">
    <name type="scientific">Pseudoalteromonas luteoviolacea DSM 6061</name>
    <dbReference type="NCBI Taxonomy" id="1365250"/>
    <lineage>
        <taxon>Bacteria</taxon>
        <taxon>Pseudomonadati</taxon>
        <taxon>Pseudomonadota</taxon>
        <taxon>Gammaproteobacteria</taxon>
        <taxon>Alteromonadales</taxon>
        <taxon>Pseudoalteromonadaceae</taxon>
        <taxon>Pseudoalteromonas</taxon>
    </lineage>
</organism>